<reference evidence="2 3" key="1">
    <citation type="submission" date="2019-01" db="EMBL/GenBank/DDBJ databases">
        <title>Ktedonosporobacter rubrisoli SCAWS-G2.</title>
        <authorList>
            <person name="Huang Y."/>
            <person name="Yan B."/>
        </authorList>
    </citation>
    <scope>NUCLEOTIDE SEQUENCE [LARGE SCALE GENOMIC DNA]</scope>
    <source>
        <strain evidence="2 3">SCAWS-G2</strain>
    </source>
</reference>
<name>A0A4P6JJX9_KTERU</name>
<dbReference type="EMBL" id="CP035758">
    <property type="protein sequence ID" value="QBD75445.1"/>
    <property type="molecule type" value="Genomic_DNA"/>
</dbReference>
<dbReference type="InterPro" id="IPR041698">
    <property type="entry name" value="Methyltransf_25"/>
</dbReference>
<dbReference type="InterPro" id="IPR029063">
    <property type="entry name" value="SAM-dependent_MTases_sf"/>
</dbReference>
<keyword evidence="3" id="KW-1185">Reference proteome</keyword>
<keyword evidence="2" id="KW-0489">Methyltransferase</keyword>
<dbReference type="OrthoDB" id="9787662at2"/>
<accession>A0A4P6JJX9</accession>
<evidence type="ECO:0000313" key="2">
    <source>
        <dbReference type="EMBL" id="QBD75445.1"/>
    </source>
</evidence>
<dbReference type="Gene3D" id="3.40.50.150">
    <property type="entry name" value="Vaccinia Virus protein VP39"/>
    <property type="match status" value="1"/>
</dbReference>
<evidence type="ECO:0000259" key="1">
    <source>
        <dbReference type="Pfam" id="PF13649"/>
    </source>
</evidence>
<dbReference type="KEGG" id="kbs:EPA93_05275"/>
<sequence length="302" mass="34193">MRSFLRKREVKDMAGIHPQENSYVIDKESATEMARLIDLDVMITRAMGGHFPPEIDLSKIHSILDVGCGPGGWATEVAFAHRDKQIVGVDISHAMLQYAREHARIQGLRNVAFRVMDATEKLDFPDESFDMVNARFMVSFMWKGAWTQFIQECKRITRPGGIIRLTDTDVPGVGSTNSAALDKLSVIMTRVYFITGRSFCQDEFGNHFGLTPMLSGFLKEAGYTNIRETPFMLNYSVGKPGYLGNTRNLEIAFLLLQQFLSKPGIATKEEIEQLNQQIQIDMRNKDFRGIWPFMSVIAQKPT</sequence>
<dbReference type="PANTHER" id="PTHR43591">
    <property type="entry name" value="METHYLTRANSFERASE"/>
    <property type="match status" value="1"/>
</dbReference>
<gene>
    <name evidence="2" type="ORF">EPA93_05275</name>
</gene>
<dbReference type="Proteomes" id="UP000290365">
    <property type="component" value="Chromosome"/>
</dbReference>
<dbReference type="Pfam" id="PF13649">
    <property type="entry name" value="Methyltransf_25"/>
    <property type="match status" value="1"/>
</dbReference>
<protein>
    <submittedName>
        <fullName evidence="2">Class I SAM-dependent methyltransferase</fullName>
    </submittedName>
</protein>
<dbReference type="AlphaFoldDB" id="A0A4P6JJX9"/>
<dbReference type="SUPFAM" id="SSF53335">
    <property type="entry name" value="S-adenosyl-L-methionine-dependent methyltransferases"/>
    <property type="match status" value="1"/>
</dbReference>
<dbReference type="GO" id="GO:0008168">
    <property type="term" value="F:methyltransferase activity"/>
    <property type="evidence" value="ECO:0007669"/>
    <property type="project" value="UniProtKB-KW"/>
</dbReference>
<feature type="domain" description="Methyltransferase" evidence="1">
    <location>
        <begin position="63"/>
        <end position="161"/>
    </location>
</feature>
<organism evidence="2 3">
    <name type="scientific">Ktedonosporobacter rubrisoli</name>
    <dbReference type="NCBI Taxonomy" id="2509675"/>
    <lineage>
        <taxon>Bacteria</taxon>
        <taxon>Bacillati</taxon>
        <taxon>Chloroflexota</taxon>
        <taxon>Ktedonobacteria</taxon>
        <taxon>Ktedonobacterales</taxon>
        <taxon>Ktedonosporobacteraceae</taxon>
        <taxon>Ktedonosporobacter</taxon>
    </lineage>
</organism>
<dbReference type="CDD" id="cd02440">
    <property type="entry name" value="AdoMet_MTases"/>
    <property type="match status" value="1"/>
</dbReference>
<keyword evidence="2" id="KW-0808">Transferase</keyword>
<dbReference type="GO" id="GO:0032259">
    <property type="term" value="P:methylation"/>
    <property type="evidence" value="ECO:0007669"/>
    <property type="project" value="UniProtKB-KW"/>
</dbReference>
<evidence type="ECO:0000313" key="3">
    <source>
        <dbReference type="Proteomes" id="UP000290365"/>
    </source>
</evidence>
<proteinExistence type="predicted"/>